<dbReference type="Proteomes" id="UP000078397">
    <property type="component" value="Unassembled WGS sequence"/>
</dbReference>
<feature type="domain" description="Glutathione S-transferase UstS-like C-terminal" evidence="2">
    <location>
        <begin position="118"/>
        <end position="182"/>
    </location>
</feature>
<dbReference type="InterPro" id="IPR036249">
    <property type="entry name" value="Thioredoxin-like_sf"/>
</dbReference>
<dbReference type="SUPFAM" id="SSF52833">
    <property type="entry name" value="Thioredoxin-like"/>
    <property type="match status" value="1"/>
</dbReference>
<reference evidence="3 4" key="1">
    <citation type="journal article" date="2016" name="PLoS Pathog.">
        <title>Biosynthesis of antibiotic leucinostatins in bio-control fungus Purpureocillium lilacinum and their inhibition on phytophthora revealed by genome mining.</title>
        <authorList>
            <person name="Wang G."/>
            <person name="Liu Z."/>
            <person name="Lin R."/>
            <person name="Li E."/>
            <person name="Mao Z."/>
            <person name="Ling J."/>
            <person name="Yang Y."/>
            <person name="Yin W.B."/>
            <person name="Xie B."/>
        </authorList>
    </citation>
    <scope>NUCLEOTIDE SEQUENCE [LARGE SCALE GENOMIC DNA]</scope>
    <source>
        <strain evidence="3">170</strain>
    </source>
</reference>
<dbReference type="RefSeq" id="XP_022284031.1">
    <property type="nucleotide sequence ID" value="XM_022428882.1"/>
</dbReference>
<dbReference type="Pfam" id="PF22041">
    <property type="entry name" value="GST_C_7"/>
    <property type="match status" value="1"/>
</dbReference>
<dbReference type="EMBL" id="LSBJ02000002">
    <property type="protein sequence ID" value="OAQ59578.2"/>
    <property type="molecule type" value="Genomic_DNA"/>
</dbReference>
<name>A0A179F2C5_METCM</name>
<evidence type="ECO:0000313" key="3">
    <source>
        <dbReference type="EMBL" id="OAQ59578.2"/>
    </source>
</evidence>
<keyword evidence="4" id="KW-1185">Reference proteome</keyword>
<sequence>MEEVTLYDNPSRFGAGTCWSPNVWKTRLLLNFKGINYKTEWLHGAEIEPTLSSFGIPPHEPGTQLANYTVPAVRLPNGTYIMESLLIAQAIEAMYPEPKAHLDAPILAEVMDTLRWTLRHLVPVLVPRMPRECLSGPSITYHIEARKKTFGMTLEELEEKMGGEAAWKRAMPGLAKLAGILNLSSLVV</sequence>
<proteinExistence type="predicted"/>
<dbReference type="Gene3D" id="3.40.30.10">
    <property type="entry name" value="Glutaredoxin"/>
    <property type="match status" value="1"/>
</dbReference>
<gene>
    <name evidence="3" type="ORF">VFPPC_13526</name>
</gene>
<dbReference type="OrthoDB" id="4951845at2759"/>
<dbReference type="KEGG" id="pchm:VFPPC_13526"/>
<dbReference type="InterPro" id="IPR054416">
    <property type="entry name" value="GST_UstS-like_C"/>
</dbReference>
<dbReference type="Gene3D" id="1.20.1050.10">
    <property type="match status" value="1"/>
</dbReference>
<evidence type="ECO:0000259" key="2">
    <source>
        <dbReference type="Pfam" id="PF22041"/>
    </source>
</evidence>
<protein>
    <submittedName>
        <fullName evidence="3">Glutathione s-transferase protein</fullName>
    </submittedName>
</protein>
<organism evidence="3 4">
    <name type="scientific">Pochonia chlamydosporia 170</name>
    <dbReference type="NCBI Taxonomy" id="1380566"/>
    <lineage>
        <taxon>Eukaryota</taxon>
        <taxon>Fungi</taxon>
        <taxon>Dikarya</taxon>
        <taxon>Ascomycota</taxon>
        <taxon>Pezizomycotina</taxon>
        <taxon>Sordariomycetes</taxon>
        <taxon>Hypocreomycetidae</taxon>
        <taxon>Hypocreales</taxon>
        <taxon>Clavicipitaceae</taxon>
        <taxon>Pochonia</taxon>
    </lineage>
</organism>
<accession>A0A179F2C5</accession>
<dbReference type="GO" id="GO:0016740">
    <property type="term" value="F:transferase activity"/>
    <property type="evidence" value="ECO:0007669"/>
    <property type="project" value="UniProtKB-KW"/>
</dbReference>
<dbReference type="AlphaFoldDB" id="A0A179F2C5"/>
<evidence type="ECO:0000259" key="1">
    <source>
        <dbReference type="Pfam" id="PF13409"/>
    </source>
</evidence>
<dbReference type="GeneID" id="28855295"/>
<evidence type="ECO:0000313" key="4">
    <source>
        <dbReference type="Proteomes" id="UP000078397"/>
    </source>
</evidence>
<dbReference type="InterPro" id="IPR004045">
    <property type="entry name" value="Glutathione_S-Trfase_N"/>
</dbReference>
<dbReference type="Pfam" id="PF13409">
    <property type="entry name" value="GST_N_2"/>
    <property type="match status" value="1"/>
</dbReference>
<feature type="domain" description="GST N-terminal" evidence="1">
    <location>
        <begin position="19"/>
        <end position="93"/>
    </location>
</feature>
<dbReference type="STRING" id="1380566.A0A179F2C5"/>
<comment type="caution">
    <text evidence="3">The sequence shown here is derived from an EMBL/GenBank/DDBJ whole genome shotgun (WGS) entry which is preliminary data.</text>
</comment>